<dbReference type="Pfam" id="PF01740">
    <property type="entry name" value="STAS"/>
    <property type="match status" value="1"/>
</dbReference>
<dbReference type="OrthoDB" id="9769739at2"/>
<protein>
    <submittedName>
        <fullName evidence="7">Sodium-independent anion transporter</fullName>
    </submittedName>
</protein>
<feature type="transmembrane region" description="Helical" evidence="5">
    <location>
        <begin position="280"/>
        <end position="303"/>
    </location>
</feature>
<evidence type="ECO:0000256" key="1">
    <source>
        <dbReference type="ARBA" id="ARBA00004141"/>
    </source>
</evidence>
<keyword evidence="2 5" id="KW-0812">Transmembrane</keyword>
<dbReference type="NCBIfam" id="TIGR00815">
    <property type="entry name" value="sulP"/>
    <property type="match status" value="1"/>
</dbReference>
<evidence type="ECO:0000313" key="8">
    <source>
        <dbReference type="EMBL" id="OSN11662.1"/>
    </source>
</evidence>
<feature type="transmembrane region" description="Helical" evidence="5">
    <location>
        <begin position="210"/>
        <end position="231"/>
    </location>
</feature>
<dbReference type="PROSITE" id="PS50801">
    <property type="entry name" value="STAS"/>
    <property type="match status" value="1"/>
</dbReference>
<dbReference type="CDD" id="cd07042">
    <property type="entry name" value="STAS_SulP_like_sulfate_transporter"/>
    <property type="match status" value="1"/>
</dbReference>
<dbReference type="EMBL" id="LUTQ01000003">
    <property type="protein sequence ID" value="OSN11662.1"/>
    <property type="molecule type" value="Genomic_DNA"/>
</dbReference>
<dbReference type="PANTHER" id="PTHR11814">
    <property type="entry name" value="SULFATE TRANSPORTER"/>
    <property type="match status" value="1"/>
</dbReference>
<feature type="transmembrane region" description="Helical" evidence="5">
    <location>
        <begin position="361"/>
        <end position="391"/>
    </location>
</feature>
<name>A0A1X3S0J4_9GAMM</name>
<dbReference type="InterPro" id="IPR001902">
    <property type="entry name" value="SLC26A/SulP_fam"/>
</dbReference>
<dbReference type="RefSeq" id="WP_094099893.1">
    <property type="nucleotide sequence ID" value="NZ_LUTP01000005.1"/>
</dbReference>
<evidence type="ECO:0000259" key="6">
    <source>
        <dbReference type="PROSITE" id="PS50801"/>
    </source>
</evidence>
<dbReference type="Proteomes" id="UP000194040">
    <property type="component" value="Unassembled WGS sequence"/>
</dbReference>
<keyword evidence="10" id="KW-1185">Reference proteome</keyword>
<dbReference type="InterPro" id="IPR036513">
    <property type="entry name" value="STAS_dom_sf"/>
</dbReference>
<dbReference type="SUPFAM" id="SSF52091">
    <property type="entry name" value="SpoIIaa-like"/>
    <property type="match status" value="1"/>
</dbReference>
<dbReference type="NCBIfam" id="NF008660">
    <property type="entry name" value="PRK11660.1"/>
    <property type="match status" value="1"/>
</dbReference>
<dbReference type="Proteomes" id="UP000194020">
    <property type="component" value="Unassembled WGS sequence"/>
</dbReference>
<gene>
    <name evidence="7" type="ORF">AU511_03060</name>
    <name evidence="8" type="ORF">AU512_01960</name>
</gene>
<evidence type="ECO:0000256" key="5">
    <source>
        <dbReference type="SAM" id="Phobius"/>
    </source>
</evidence>
<feature type="transmembrane region" description="Helical" evidence="5">
    <location>
        <begin position="411"/>
        <end position="441"/>
    </location>
</feature>
<proteinExistence type="predicted"/>
<dbReference type="InterPro" id="IPR011547">
    <property type="entry name" value="SLC26A/SulP_dom"/>
</dbReference>
<dbReference type="Pfam" id="PF00916">
    <property type="entry name" value="Sulfate_transp"/>
    <property type="match status" value="1"/>
</dbReference>
<comment type="caution">
    <text evidence="7">The sequence shown here is derived from an EMBL/GenBank/DDBJ whole genome shotgun (WGS) entry which is preliminary data.</text>
</comment>
<feature type="transmembrane region" description="Helical" evidence="5">
    <location>
        <begin position="100"/>
        <end position="121"/>
    </location>
</feature>
<evidence type="ECO:0000313" key="10">
    <source>
        <dbReference type="Proteomes" id="UP000194040"/>
    </source>
</evidence>
<evidence type="ECO:0000256" key="4">
    <source>
        <dbReference type="ARBA" id="ARBA00023136"/>
    </source>
</evidence>
<evidence type="ECO:0000256" key="3">
    <source>
        <dbReference type="ARBA" id="ARBA00022989"/>
    </source>
</evidence>
<dbReference type="AlphaFoldDB" id="A0A1X3S0J4"/>
<keyword evidence="3 5" id="KW-1133">Transmembrane helix</keyword>
<evidence type="ECO:0000313" key="9">
    <source>
        <dbReference type="Proteomes" id="UP000194020"/>
    </source>
</evidence>
<feature type="transmembrane region" description="Helical" evidence="5">
    <location>
        <begin position="133"/>
        <end position="152"/>
    </location>
</feature>
<dbReference type="GO" id="GO:0016020">
    <property type="term" value="C:membrane"/>
    <property type="evidence" value="ECO:0007669"/>
    <property type="project" value="UniProtKB-SubCell"/>
</dbReference>
<dbReference type="GO" id="GO:0055085">
    <property type="term" value="P:transmembrane transport"/>
    <property type="evidence" value="ECO:0007669"/>
    <property type="project" value="InterPro"/>
</dbReference>
<dbReference type="InterPro" id="IPR002645">
    <property type="entry name" value="STAS_dom"/>
</dbReference>
<organism evidence="7 9">
    <name type="scientific">Lonsdalea iberica</name>
    <dbReference type="NCBI Taxonomy" id="1082703"/>
    <lineage>
        <taxon>Bacteria</taxon>
        <taxon>Pseudomonadati</taxon>
        <taxon>Pseudomonadota</taxon>
        <taxon>Gammaproteobacteria</taxon>
        <taxon>Enterobacterales</taxon>
        <taxon>Pectobacteriaceae</taxon>
        <taxon>Lonsdalea</taxon>
    </lineage>
</organism>
<comment type="subcellular location">
    <subcellularLocation>
        <location evidence="1">Membrane</location>
        <topology evidence="1">Multi-pass membrane protein</topology>
    </subcellularLocation>
</comment>
<evidence type="ECO:0000256" key="2">
    <source>
        <dbReference type="ARBA" id="ARBA00022692"/>
    </source>
</evidence>
<dbReference type="Gene3D" id="3.30.750.24">
    <property type="entry name" value="STAS domain"/>
    <property type="match status" value="1"/>
</dbReference>
<sequence length="571" mass="60759">MKSYLFNGIKPFSAFIDACWREKYTFKRFSQDFIAGITVGIIAIPLAMALAIASGVPPQFGLYTAAVAGLITALCGGSRYSVSGPTAAFVVILYPVSQQYGLSGLLIATLLSGVFLLVLGLCRMGRLIEYIPVSVTLGFTSGIAITIATMQVKDFFGLTIPAMPEHYVGKVLALGSALPSMHLGDTLIGIVTLAVLVIWPKLGIRLPGHLPALLAGTLVMGLLSLLDIHVATIGSRFSYLLADGTAGHGIPPILPQFVLPWNMPGSDGSIMPLSWSTISALLPAAFSMAILGAIESLLCAVVLDGMTGRKHNSNTELIGQGIGNIVTPFFGGITATAAIARSAANVRAGATSPISAVVHALLVILALLVLAPWLSYLPLAAMASLLLLVAWNMSEAHKVIDLMRRAPKDDIIVMVLCLALTVLFDMVIAITVGIVLASILFMRRIAKMTRLSELPATVQGQRLVIRINGPLFFAAAERIFGELLVRSNEYQTIVLQWDAVPVLDAGGLNALLRFTELLPPEKRLVITDIPFQPLKTLARANVVPIENRLVFYPSLDLALEATPTTPLPLTA</sequence>
<evidence type="ECO:0000313" key="7">
    <source>
        <dbReference type="EMBL" id="OSN07882.1"/>
    </source>
</evidence>
<feature type="transmembrane region" description="Helical" evidence="5">
    <location>
        <begin position="33"/>
        <end position="53"/>
    </location>
</feature>
<reference evidence="9 10" key="1">
    <citation type="submission" date="2016-02" db="EMBL/GenBank/DDBJ databases">
        <title>Species-wide whole genome sequencing reveals diversity, host range in Lonsdalea quercina.</title>
        <authorList>
            <person name="Li Y."/>
        </authorList>
    </citation>
    <scope>NUCLEOTIDE SEQUENCE [LARGE SCALE GENOMIC DNA]</scope>
    <source>
        <strain evidence="7 9">LMG 26264</strain>
        <strain evidence="8 10">LMG 26265</strain>
    </source>
</reference>
<feature type="transmembrane region" description="Helical" evidence="5">
    <location>
        <begin position="172"/>
        <end position="198"/>
    </location>
</feature>
<accession>A0A1X3S0J4</accession>
<feature type="domain" description="STAS" evidence="6">
    <location>
        <begin position="452"/>
        <end position="562"/>
    </location>
</feature>
<keyword evidence="4 5" id="KW-0472">Membrane</keyword>
<dbReference type="EMBL" id="LUTP01000005">
    <property type="protein sequence ID" value="OSN07882.1"/>
    <property type="molecule type" value="Genomic_DNA"/>
</dbReference>